<evidence type="ECO:0000313" key="3">
    <source>
        <dbReference type="Proteomes" id="UP000602087"/>
    </source>
</evidence>
<dbReference type="InterPro" id="IPR000905">
    <property type="entry name" value="Gcp-like_dom"/>
</dbReference>
<dbReference type="InterPro" id="IPR022496">
    <property type="entry name" value="T6A_TsaB"/>
</dbReference>
<dbReference type="AlphaFoldDB" id="A0A934M900"/>
<reference evidence="2" key="1">
    <citation type="submission" date="2020-12" db="EMBL/GenBank/DDBJ databases">
        <title>Sanguibacter suaedae sp. nov., isolated from Suaeda aralocaspica.</title>
        <authorList>
            <person name="Ma Q."/>
        </authorList>
    </citation>
    <scope>NUCLEOTIDE SEQUENCE</scope>
    <source>
        <strain evidence="2">YZGR15</strain>
    </source>
</reference>
<protein>
    <submittedName>
        <fullName evidence="2">tRNA (Adenosine(37)-N6)-threonylcarbamoyltransferase complex dimerization subunit type 1 TsaB</fullName>
    </submittedName>
</protein>
<accession>A0A934M900</accession>
<evidence type="ECO:0000259" key="1">
    <source>
        <dbReference type="Pfam" id="PF00814"/>
    </source>
</evidence>
<dbReference type="GO" id="GO:0002949">
    <property type="term" value="P:tRNA threonylcarbamoyladenosine modification"/>
    <property type="evidence" value="ECO:0007669"/>
    <property type="project" value="InterPro"/>
</dbReference>
<dbReference type="InterPro" id="IPR043129">
    <property type="entry name" value="ATPase_NBD"/>
</dbReference>
<dbReference type="CDD" id="cd24032">
    <property type="entry name" value="ASKHA_NBD_TsaB"/>
    <property type="match status" value="1"/>
</dbReference>
<dbReference type="SUPFAM" id="SSF53067">
    <property type="entry name" value="Actin-like ATPase domain"/>
    <property type="match status" value="2"/>
</dbReference>
<feature type="domain" description="Gcp-like" evidence="1">
    <location>
        <begin position="32"/>
        <end position="136"/>
    </location>
</feature>
<proteinExistence type="predicted"/>
<organism evidence="2 3">
    <name type="scientific">Sanguibacter suaedae</name>
    <dbReference type="NCBI Taxonomy" id="2795737"/>
    <lineage>
        <taxon>Bacteria</taxon>
        <taxon>Bacillati</taxon>
        <taxon>Actinomycetota</taxon>
        <taxon>Actinomycetes</taxon>
        <taxon>Micrococcales</taxon>
        <taxon>Sanguibacteraceae</taxon>
        <taxon>Sanguibacter</taxon>
    </lineage>
</organism>
<comment type="caution">
    <text evidence="2">The sequence shown here is derived from an EMBL/GenBank/DDBJ whole genome shotgun (WGS) entry which is preliminary data.</text>
</comment>
<dbReference type="EMBL" id="JAEINH010000002">
    <property type="protein sequence ID" value="MBI9114085.1"/>
    <property type="molecule type" value="Genomic_DNA"/>
</dbReference>
<dbReference type="PANTHER" id="PTHR11735">
    <property type="entry name" value="TRNA N6-ADENOSINE THREONYLCARBAMOYLTRANSFERASE"/>
    <property type="match status" value="1"/>
</dbReference>
<keyword evidence="3" id="KW-1185">Reference proteome</keyword>
<dbReference type="NCBIfam" id="TIGR03725">
    <property type="entry name" value="T6A_YeaZ"/>
    <property type="match status" value="1"/>
</dbReference>
<sequence length="236" mass="23914">MAVLAIDTSAAVAVALLDDLGTLLASRRVVEQRRHAELLAPMVEEVLAEAGLAPQDLGAVVVGTGPAPFTGLRVGLVTGRTLAFALGVPLHGVASLDAVASEAADRLDLPPGSSVLVVTDARRREVYHARYAVGETGAFGATAVTTTSGPDVGAALDVVAAGHAVEAVVVGQGTALYPDAFRDDQVPDDAPTLPDPAVLARLALARAATGEVLPSEPLYLRRPDAQVPAGAKRASG</sequence>
<dbReference type="PANTHER" id="PTHR11735:SF11">
    <property type="entry name" value="TRNA THREONYLCARBAMOYLADENOSINE BIOSYNTHESIS PROTEIN TSAB"/>
    <property type="match status" value="1"/>
</dbReference>
<gene>
    <name evidence="2" type="primary">tsaB</name>
    <name evidence="2" type="ORF">JAV76_03535</name>
</gene>
<evidence type="ECO:0000313" key="2">
    <source>
        <dbReference type="EMBL" id="MBI9114085.1"/>
    </source>
</evidence>
<dbReference type="Proteomes" id="UP000602087">
    <property type="component" value="Unassembled WGS sequence"/>
</dbReference>
<name>A0A934M900_9MICO</name>
<dbReference type="GO" id="GO:0005829">
    <property type="term" value="C:cytosol"/>
    <property type="evidence" value="ECO:0007669"/>
    <property type="project" value="TreeGrafter"/>
</dbReference>
<dbReference type="Gene3D" id="3.30.420.40">
    <property type="match status" value="2"/>
</dbReference>
<dbReference type="Pfam" id="PF00814">
    <property type="entry name" value="TsaD"/>
    <property type="match status" value="1"/>
</dbReference>
<dbReference type="RefSeq" id="WP_198732628.1">
    <property type="nucleotide sequence ID" value="NZ_JAEINH010000002.1"/>
</dbReference>